<dbReference type="Proteomes" id="UP000597459">
    <property type="component" value="Unassembled WGS sequence"/>
</dbReference>
<comment type="caution">
    <text evidence="1">The sequence shown here is derived from an EMBL/GenBank/DDBJ whole genome shotgun (WGS) entry which is preliminary data.</text>
</comment>
<name>A0A967BCM2_9PROT</name>
<evidence type="ECO:0000313" key="1">
    <source>
        <dbReference type="EMBL" id="NHO53927.1"/>
    </source>
</evidence>
<dbReference type="AlphaFoldDB" id="A0A967BCM2"/>
<keyword evidence="2" id="KW-1185">Reference proteome</keyword>
<protein>
    <submittedName>
        <fullName evidence="1">Uncharacterized protein</fullName>
    </submittedName>
</protein>
<reference evidence="1" key="1">
    <citation type="submission" date="2019-11" db="EMBL/GenBank/DDBJ databases">
        <title>Description of new Acetobacter species.</title>
        <authorList>
            <person name="Cleenwerck I."/>
            <person name="Sombolestani A.S."/>
        </authorList>
    </citation>
    <scope>NUCLEOTIDE SEQUENCE</scope>
    <source>
        <strain evidence="1">LMG 1626</strain>
    </source>
</reference>
<dbReference type="RefSeq" id="WP_166315021.1">
    <property type="nucleotide sequence ID" value="NZ_WOTH01000013.1"/>
</dbReference>
<accession>A0A967BCM2</accession>
<proteinExistence type="predicted"/>
<organism evidence="1 2">
    <name type="scientific">Acetobacter estunensis</name>
    <dbReference type="NCBI Taxonomy" id="104097"/>
    <lineage>
        <taxon>Bacteria</taxon>
        <taxon>Pseudomonadati</taxon>
        <taxon>Pseudomonadota</taxon>
        <taxon>Alphaproteobacteria</taxon>
        <taxon>Acetobacterales</taxon>
        <taxon>Acetobacteraceae</taxon>
        <taxon>Acetobacter</taxon>
    </lineage>
</organism>
<sequence>MEMFAGNSFLSHAPTELPLSPGLLLFLPSTSPVTGGLLLRSHRRRESELLLPNPFGAGLFVTPADSLEDLGFVPTAFDRVLLRQLGAVEAPGFLEMSALTLSTAVAGFAGREAQVLARKARAVQAERQSRMLAYVQTLFGPWEARPDVPERLAAILVQMGFCPSEDARRLHSAVPTMELLRRELGSVEDRLAWTGGGVIFERLVRVSRQVLAHYEAVYADMRALLHDRARMTRLTATNLPYAEELALLPGWIRFCHLLGDTVHAHTAFHFLSDMAALAIMLMHRQTAAAEGRSWASRWQTAAIDRPVSVDMSLHLVERNERLLRMACLHVLEEI</sequence>
<gene>
    <name evidence="1" type="ORF">GOB87_08150</name>
</gene>
<evidence type="ECO:0000313" key="2">
    <source>
        <dbReference type="Proteomes" id="UP000597459"/>
    </source>
</evidence>
<dbReference type="EMBL" id="WOTH01000013">
    <property type="protein sequence ID" value="NHO53927.1"/>
    <property type="molecule type" value="Genomic_DNA"/>
</dbReference>